<protein>
    <submittedName>
        <fullName evidence="2">Uncharacterized protein</fullName>
    </submittedName>
</protein>
<dbReference type="Gene3D" id="3.30.70.120">
    <property type="match status" value="1"/>
</dbReference>
<proteinExistence type="inferred from homology"/>
<dbReference type="InterPro" id="IPR003793">
    <property type="entry name" value="UPF0166"/>
</dbReference>
<reference evidence="2 3" key="1">
    <citation type="submission" date="2016-10" db="EMBL/GenBank/DDBJ databases">
        <authorList>
            <person name="de Groot N.N."/>
        </authorList>
    </citation>
    <scope>NUCLEOTIDE SEQUENCE [LARGE SCALE GENOMIC DNA]</scope>
    <source>
        <strain evidence="2 3">DSM 19012</strain>
    </source>
</reference>
<evidence type="ECO:0000313" key="3">
    <source>
        <dbReference type="Proteomes" id="UP000181976"/>
    </source>
</evidence>
<dbReference type="InterPro" id="IPR011322">
    <property type="entry name" value="N-reg_PII-like_a/b"/>
</dbReference>
<dbReference type="RefSeq" id="WP_010527033.1">
    <property type="nucleotide sequence ID" value="NZ_AFSL01000026.1"/>
</dbReference>
<organism evidence="2 3">
    <name type="scientific">Thermophagus xiamenensis</name>
    <dbReference type="NCBI Taxonomy" id="385682"/>
    <lineage>
        <taxon>Bacteria</taxon>
        <taxon>Pseudomonadati</taxon>
        <taxon>Bacteroidota</taxon>
        <taxon>Bacteroidia</taxon>
        <taxon>Marinilabiliales</taxon>
        <taxon>Marinilabiliaceae</taxon>
        <taxon>Thermophagus</taxon>
    </lineage>
</organism>
<dbReference type="InterPro" id="IPR015867">
    <property type="entry name" value="N-reg_PII/ATP_PRibTrfase_C"/>
</dbReference>
<dbReference type="Proteomes" id="UP000181976">
    <property type="component" value="Unassembled WGS sequence"/>
</dbReference>
<gene>
    <name evidence="2" type="ORF">SAMN05444380_108147</name>
</gene>
<dbReference type="InParanoid" id="A0A1I1YWI8"/>
<dbReference type="EMBL" id="FONA01000008">
    <property type="protein sequence ID" value="SFE23839.1"/>
    <property type="molecule type" value="Genomic_DNA"/>
</dbReference>
<sequence length="118" mass="13250">MNLSGEVKKLTIIVGESERVYQRPLYEVIIYAAKKYKLAGSTIVRGDMSYGADNLLHSSKIFALSDDVPVIIWLVDVYERLFDFAKIVNRIMDKAGGGGLIFMEDVEVLRYGKINTEG</sequence>
<evidence type="ECO:0000313" key="2">
    <source>
        <dbReference type="EMBL" id="SFE23839.1"/>
    </source>
</evidence>
<dbReference type="AlphaFoldDB" id="A0A1I1YWI8"/>
<comment type="similarity">
    <text evidence="1">Belongs to the UPF0166 family.</text>
</comment>
<evidence type="ECO:0000256" key="1">
    <source>
        <dbReference type="ARBA" id="ARBA00010554"/>
    </source>
</evidence>
<keyword evidence="3" id="KW-1185">Reference proteome</keyword>
<name>A0A1I1YWI8_9BACT</name>
<dbReference type="Pfam" id="PF02641">
    <property type="entry name" value="DUF190"/>
    <property type="match status" value="1"/>
</dbReference>
<dbReference type="eggNOG" id="COG1993">
    <property type="taxonomic scope" value="Bacteria"/>
</dbReference>
<accession>A0A1I1YWI8</accession>
<dbReference type="PANTHER" id="PTHR35983">
    <property type="entry name" value="UPF0166 PROTEIN TM_0021"/>
    <property type="match status" value="1"/>
</dbReference>
<dbReference type="OrthoDB" id="9795599at2"/>
<dbReference type="SUPFAM" id="SSF54913">
    <property type="entry name" value="GlnB-like"/>
    <property type="match status" value="1"/>
</dbReference>
<dbReference type="PANTHER" id="PTHR35983:SF1">
    <property type="entry name" value="UPF0166 PROTEIN TM_0021"/>
    <property type="match status" value="1"/>
</dbReference>